<dbReference type="InterPro" id="IPR050898">
    <property type="entry name" value="Plant_acyltransferase"/>
</dbReference>
<feature type="non-terminal residue" evidence="3">
    <location>
        <position position="419"/>
    </location>
</feature>
<comment type="caution">
    <text evidence="3">The sequence shown here is derived from an EMBL/GenBank/DDBJ whole genome shotgun (WGS) entry which is preliminary data.</text>
</comment>
<dbReference type="GO" id="GO:0016740">
    <property type="term" value="F:transferase activity"/>
    <property type="evidence" value="ECO:0007669"/>
    <property type="project" value="UniProtKB-KW"/>
</dbReference>
<dbReference type="OrthoDB" id="671439at2759"/>
<dbReference type="InterPro" id="IPR023213">
    <property type="entry name" value="CAT-like_dom_sf"/>
</dbReference>
<dbReference type="Proteomes" id="UP000015453">
    <property type="component" value="Unassembled WGS sequence"/>
</dbReference>
<gene>
    <name evidence="3" type="ORF">M569_11881</name>
</gene>
<name>S8C7W9_9LAMI</name>
<accession>S8C7W9</accession>
<dbReference type="AlphaFoldDB" id="S8C7W9"/>
<evidence type="ECO:0000313" key="4">
    <source>
        <dbReference type="Proteomes" id="UP000015453"/>
    </source>
</evidence>
<dbReference type="EMBL" id="AUSU01005818">
    <property type="protein sequence ID" value="EPS62909.1"/>
    <property type="molecule type" value="Genomic_DNA"/>
</dbReference>
<comment type="similarity">
    <text evidence="1">Belongs to the plant acyltransferase family.</text>
</comment>
<dbReference type="Pfam" id="PF02458">
    <property type="entry name" value="Transferase"/>
    <property type="match status" value="1"/>
</dbReference>
<protein>
    <submittedName>
        <fullName evidence="3">Uncharacterized protein</fullName>
    </submittedName>
</protein>
<reference evidence="3 4" key="1">
    <citation type="journal article" date="2013" name="BMC Genomics">
        <title>The miniature genome of a carnivorous plant Genlisea aurea contains a low number of genes and short non-coding sequences.</title>
        <authorList>
            <person name="Leushkin E.V."/>
            <person name="Sutormin R.A."/>
            <person name="Nabieva E.R."/>
            <person name="Penin A.A."/>
            <person name="Kondrashov A.S."/>
            <person name="Logacheva M.D."/>
        </authorList>
    </citation>
    <scope>NUCLEOTIDE SEQUENCE [LARGE SCALE GENOMIC DNA]</scope>
</reference>
<sequence length="419" mass="46877">KEPRLIFPEKPTPVEKKQLSDMDNWMNNRVRAPIIFFYNANPKMADIDPAEVVSNAIAKALVYYYPLAGRLFCTERTAWASKVGVDCAGSDSGGVVFVEADADAEIRELGDDVFPHSPLVRELLYIEETMKENEFERIIVSGPILSFQVTRFKCGGFCLGLVYHHAVTDGYGVSLFMKAMSELIRGATIPSTLPVWERHHHMCARSPPQVKNVEKFYHDPTVNPYASRKAFVTELNSTAPMTLFMKHQHLQALRDRHGLHSCTKYELLTACLWKFRTMISKPHPDETTRVTCLTSARFALRHIPKGFYGNAVVNPSSMCSVKELLAKPMEEVIELVKKTKSLGMKEEFVKSTIDHIATKPSTPVITLNTTTTDVSFAESNKDFGWGDPAIGSVGNIPLFTAYYNRSKTTSGEDGTIISL</sequence>
<dbReference type="PANTHER" id="PTHR31147">
    <property type="entry name" value="ACYL TRANSFERASE 4"/>
    <property type="match status" value="1"/>
</dbReference>
<feature type="non-terminal residue" evidence="3">
    <location>
        <position position="1"/>
    </location>
</feature>
<organism evidence="3 4">
    <name type="scientific">Genlisea aurea</name>
    <dbReference type="NCBI Taxonomy" id="192259"/>
    <lineage>
        <taxon>Eukaryota</taxon>
        <taxon>Viridiplantae</taxon>
        <taxon>Streptophyta</taxon>
        <taxon>Embryophyta</taxon>
        <taxon>Tracheophyta</taxon>
        <taxon>Spermatophyta</taxon>
        <taxon>Magnoliopsida</taxon>
        <taxon>eudicotyledons</taxon>
        <taxon>Gunneridae</taxon>
        <taxon>Pentapetalae</taxon>
        <taxon>asterids</taxon>
        <taxon>lamiids</taxon>
        <taxon>Lamiales</taxon>
        <taxon>Lentibulariaceae</taxon>
        <taxon>Genlisea</taxon>
    </lineage>
</organism>
<keyword evidence="2" id="KW-0808">Transferase</keyword>
<dbReference type="SUPFAM" id="SSF52777">
    <property type="entry name" value="CoA-dependent acyltransferases"/>
    <property type="match status" value="1"/>
</dbReference>
<proteinExistence type="inferred from homology"/>
<evidence type="ECO:0000313" key="3">
    <source>
        <dbReference type="EMBL" id="EPS62909.1"/>
    </source>
</evidence>
<evidence type="ECO:0000256" key="1">
    <source>
        <dbReference type="ARBA" id="ARBA00009861"/>
    </source>
</evidence>
<evidence type="ECO:0000256" key="2">
    <source>
        <dbReference type="ARBA" id="ARBA00022679"/>
    </source>
</evidence>
<dbReference type="Gene3D" id="3.30.559.10">
    <property type="entry name" value="Chloramphenicol acetyltransferase-like domain"/>
    <property type="match status" value="2"/>
</dbReference>
<keyword evidence="4" id="KW-1185">Reference proteome</keyword>
<dbReference type="PANTHER" id="PTHR31147:SF66">
    <property type="entry name" value="OS05G0315700 PROTEIN"/>
    <property type="match status" value="1"/>
</dbReference>